<gene>
    <name evidence="2" type="ORF">SPSIL_035820</name>
</gene>
<evidence type="ECO:0000256" key="1">
    <source>
        <dbReference type="SAM" id="MobiDB-lite"/>
    </source>
</evidence>
<organism evidence="2 3">
    <name type="scientific">Sporomusa silvacetica DSM 10669</name>
    <dbReference type="NCBI Taxonomy" id="1123289"/>
    <lineage>
        <taxon>Bacteria</taxon>
        <taxon>Bacillati</taxon>
        <taxon>Bacillota</taxon>
        <taxon>Negativicutes</taxon>
        <taxon>Selenomonadales</taxon>
        <taxon>Sporomusaceae</taxon>
        <taxon>Sporomusa</taxon>
    </lineage>
</organism>
<accession>A0ABZ3IP10</accession>
<evidence type="ECO:0000313" key="2">
    <source>
        <dbReference type="EMBL" id="XFO67384.1"/>
    </source>
</evidence>
<dbReference type="Proteomes" id="UP000216752">
    <property type="component" value="Chromosome"/>
</dbReference>
<feature type="region of interest" description="Disordered" evidence="1">
    <location>
        <begin position="1"/>
        <end position="22"/>
    </location>
</feature>
<evidence type="ECO:0000313" key="3">
    <source>
        <dbReference type="Proteomes" id="UP000216752"/>
    </source>
</evidence>
<feature type="compositionally biased region" description="Polar residues" evidence="1">
    <location>
        <begin position="1"/>
        <end position="13"/>
    </location>
</feature>
<keyword evidence="3" id="KW-1185">Reference proteome</keyword>
<reference evidence="2" key="1">
    <citation type="submission" date="2024-05" db="EMBL/GenBank/DDBJ databases">
        <title>Isolation and characterization of Sporomusa carbonis sp. nov., a carboxydotrophic hydrogenogen in the genus of Sporomusa isolated from a charcoal burning pile.</title>
        <authorList>
            <person name="Boeer T."/>
            <person name="Rosenbaum F."/>
            <person name="Eysell L."/>
            <person name="Mueller V."/>
            <person name="Daniel R."/>
            <person name="Poehlein A."/>
        </authorList>
    </citation>
    <scope>NUCLEOTIDE SEQUENCE [LARGE SCALE GENOMIC DNA]</scope>
    <source>
        <strain evidence="2">DSM 10669</strain>
    </source>
</reference>
<dbReference type="EMBL" id="CP155573">
    <property type="protein sequence ID" value="XFO67384.1"/>
    <property type="molecule type" value="Genomic_DNA"/>
</dbReference>
<proteinExistence type="predicted"/>
<name>A0ABZ3IP10_9FIRM</name>
<protein>
    <submittedName>
        <fullName evidence="2">Uncharacterized protein</fullName>
    </submittedName>
</protein>
<sequence>MAGTVAQTASSESKAAGAVTKTTSLEGAAKAVGKTAIDAAAKSVANAGKMAFDAGTLIDKAAVEAAKSIAGNPGGQMLGMIR</sequence>